<evidence type="ECO:0000256" key="3">
    <source>
        <dbReference type="ARBA" id="ARBA00022777"/>
    </source>
</evidence>
<dbReference type="PIRSF" id="PIRSF028756">
    <property type="entry name" value="PPK2_prd"/>
    <property type="match status" value="1"/>
</dbReference>
<keyword evidence="2 4" id="KW-0808">Transferase</keyword>
<proteinExistence type="inferred from homology"/>
<dbReference type="OrthoDB" id="9775224at2"/>
<feature type="domain" description="Polyphosphate kinase-2-related" evidence="5">
    <location>
        <begin position="26"/>
        <end position="247"/>
    </location>
</feature>
<accession>A0A518CUM2</accession>
<dbReference type="AlphaFoldDB" id="A0A518CUM2"/>
<dbReference type="SUPFAM" id="SSF52540">
    <property type="entry name" value="P-loop containing nucleoside triphosphate hydrolases"/>
    <property type="match status" value="1"/>
</dbReference>
<comment type="similarity">
    <text evidence="1 4">Belongs to the polyphosphate kinase 2 (PPK2) family. Class I subfamily.</text>
</comment>
<evidence type="ECO:0000256" key="1">
    <source>
        <dbReference type="ARBA" id="ARBA00009924"/>
    </source>
</evidence>
<dbReference type="Proteomes" id="UP000319342">
    <property type="component" value="Chromosome"/>
</dbReference>
<dbReference type="NCBIfam" id="TIGR03707">
    <property type="entry name" value="PPK2_P_aer"/>
    <property type="match status" value="1"/>
</dbReference>
<dbReference type="RefSeq" id="WP_145181687.1">
    <property type="nucleotide sequence ID" value="NZ_CP036290.1"/>
</dbReference>
<evidence type="ECO:0000313" key="6">
    <source>
        <dbReference type="EMBL" id="QDU82921.1"/>
    </source>
</evidence>
<dbReference type="PANTHER" id="PTHR34383">
    <property type="entry name" value="POLYPHOSPHATE:AMP PHOSPHOTRANSFERASE-RELATED"/>
    <property type="match status" value="1"/>
</dbReference>
<reference evidence="6 7" key="1">
    <citation type="submission" date="2019-02" db="EMBL/GenBank/DDBJ databases">
        <title>Deep-cultivation of Planctomycetes and their phenomic and genomic characterization uncovers novel biology.</title>
        <authorList>
            <person name="Wiegand S."/>
            <person name="Jogler M."/>
            <person name="Boedeker C."/>
            <person name="Pinto D."/>
            <person name="Vollmers J."/>
            <person name="Rivas-Marin E."/>
            <person name="Kohn T."/>
            <person name="Peeters S.H."/>
            <person name="Heuer A."/>
            <person name="Rast P."/>
            <person name="Oberbeckmann S."/>
            <person name="Bunk B."/>
            <person name="Jeske O."/>
            <person name="Meyerdierks A."/>
            <person name="Storesund J.E."/>
            <person name="Kallscheuer N."/>
            <person name="Luecker S."/>
            <person name="Lage O.M."/>
            <person name="Pohl T."/>
            <person name="Merkel B.J."/>
            <person name="Hornburger P."/>
            <person name="Mueller R.-W."/>
            <person name="Bruemmer F."/>
            <person name="Labrenz M."/>
            <person name="Spormann A.M."/>
            <person name="Op den Camp H."/>
            <person name="Overmann J."/>
            <person name="Amann R."/>
            <person name="Jetten M.S.M."/>
            <person name="Mascher T."/>
            <person name="Medema M.H."/>
            <person name="Devos D.P."/>
            <person name="Kaster A.-K."/>
            <person name="Ovreas L."/>
            <person name="Rohde M."/>
            <person name="Galperin M.Y."/>
            <person name="Jogler C."/>
        </authorList>
    </citation>
    <scope>NUCLEOTIDE SEQUENCE [LARGE SCALE GENOMIC DNA]</scope>
    <source>
        <strain evidence="6 7">Pla163</strain>
    </source>
</reference>
<name>A0A518CUM2_9BACT</name>
<dbReference type="GO" id="GO:0008976">
    <property type="term" value="F:polyphosphate kinase activity"/>
    <property type="evidence" value="ECO:0007669"/>
    <property type="project" value="UniProtKB-UniRule"/>
</dbReference>
<dbReference type="EC" id="2.7.4.-" evidence="4"/>
<evidence type="ECO:0000313" key="7">
    <source>
        <dbReference type="Proteomes" id="UP000319342"/>
    </source>
</evidence>
<evidence type="ECO:0000259" key="5">
    <source>
        <dbReference type="Pfam" id="PF03976"/>
    </source>
</evidence>
<dbReference type="Pfam" id="PF03976">
    <property type="entry name" value="PPK2"/>
    <property type="match status" value="1"/>
</dbReference>
<dbReference type="InterPro" id="IPR016898">
    <property type="entry name" value="Polyphosphate_phosphotransfera"/>
</dbReference>
<keyword evidence="3 4" id="KW-0418">Kinase</keyword>
<evidence type="ECO:0000256" key="2">
    <source>
        <dbReference type="ARBA" id="ARBA00022679"/>
    </source>
</evidence>
<dbReference type="InterPro" id="IPR027417">
    <property type="entry name" value="P-loop_NTPase"/>
</dbReference>
<comment type="subunit">
    <text evidence="4">Homotetramer.</text>
</comment>
<keyword evidence="7" id="KW-1185">Reference proteome</keyword>
<dbReference type="InterPro" id="IPR022488">
    <property type="entry name" value="PPK2-related"/>
</dbReference>
<evidence type="ECO:0000256" key="4">
    <source>
        <dbReference type="RuleBase" id="RU369062"/>
    </source>
</evidence>
<organism evidence="6 7">
    <name type="scientific">Rohdeia mirabilis</name>
    <dbReference type="NCBI Taxonomy" id="2528008"/>
    <lineage>
        <taxon>Bacteria</taxon>
        <taxon>Pseudomonadati</taxon>
        <taxon>Planctomycetota</taxon>
        <taxon>Planctomycetia</taxon>
        <taxon>Planctomycetia incertae sedis</taxon>
        <taxon>Rohdeia</taxon>
    </lineage>
</organism>
<protein>
    <recommendedName>
        <fullName evidence="4">ADP/GDP-polyphosphate phosphotransferase</fullName>
        <ecNumber evidence="4">2.7.4.-</ecNumber>
    </recommendedName>
    <alternativeName>
        <fullName evidence="4">Polyphosphate kinase PPK2</fullName>
    </alternativeName>
</protein>
<dbReference type="PANTHER" id="PTHR34383:SF1">
    <property type="entry name" value="ADP-POLYPHOSPHATE PHOSPHOTRANSFERASE"/>
    <property type="match status" value="1"/>
</dbReference>
<comment type="function">
    <text evidence="4">Uses inorganic polyphosphate (polyP) as a donor to convert GDP to GTP or ADP to ATP.</text>
</comment>
<dbReference type="InterPro" id="IPR022486">
    <property type="entry name" value="PPK2_PA0141"/>
</dbReference>
<dbReference type="EMBL" id="CP036290">
    <property type="protein sequence ID" value="QDU82921.1"/>
    <property type="molecule type" value="Genomic_DNA"/>
</dbReference>
<dbReference type="Gene3D" id="3.40.50.300">
    <property type="entry name" value="P-loop containing nucleotide triphosphate hydrolases"/>
    <property type="match status" value="1"/>
</dbReference>
<sequence length="267" mass="31328">MTSAHHHDDPDTTPAWLAQVLDEELDRDYQIELARLQLELLEFQSHVVAEGKRVAVLFEGRDTAGKGGAIIRFGQHLRPRHVRIVALPKPDERERGQWYFERYVSQLPAPGEVVLFDRSWYNRAVVEPVMGFCTDEQYELFMEQVVDFERMLLDDDLVLVKLWFSIDREEQEKRILDRRTNPLKRWKLSTVDLEAQERWAAFTHYKEAMFARTSTDASPWYVVRGNDKKRARLESIRHVLSRLDYPRSGESELRLAPDPAIVARAPR</sequence>
<dbReference type="GO" id="GO:0006793">
    <property type="term" value="P:phosphorus metabolic process"/>
    <property type="evidence" value="ECO:0007669"/>
    <property type="project" value="InterPro"/>
</dbReference>
<gene>
    <name evidence="6" type="ORF">Pla163_00150</name>
</gene>